<evidence type="ECO:0000256" key="3">
    <source>
        <dbReference type="ARBA" id="ARBA00022813"/>
    </source>
</evidence>
<keyword evidence="1" id="KW-0645">Protease</keyword>
<dbReference type="EMBL" id="CP002271">
    <property type="protein sequence ID" value="ADO69581.1"/>
    <property type="molecule type" value="Genomic_DNA"/>
</dbReference>
<evidence type="ECO:0000256" key="5">
    <source>
        <dbReference type="PIRSR" id="PIRSR600246-1"/>
    </source>
</evidence>
<dbReference type="Gene3D" id="3.60.20.30">
    <property type="entry name" value="(Glycosyl)asparaginase"/>
    <property type="match status" value="1"/>
</dbReference>
<dbReference type="CDD" id="cd04701">
    <property type="entry name" value="Asparaginase_2"/>
    <property type="match status" value="1"/>
</dbReference>
<dbReference type="eggNOG" id="COG1446">
    <property type="taxonomic scope" value="Bacteria"/>
</dbReference>
<dbReference type="KEGG" id="sur:STAUR_1777"/>
<evidence type="ECO:0000256" key="7">
    <source>
        <dbReference type="PIRSR" id="PIRSR600246-3"/>
    </source>
</evidence>
<sequence length="408" mass="43183">MLESSWTVCTLPGEVKGWRDRAFRRMACRCLGLPAREVVMHPRGSLFPLSHSLRGTLAAASALPGLVLMPLGCASPQAPAARDEALASASQARPKWGIVIHGGAGVMSRENLSAEKEARIRASLTEALQAGHAILARGGTSLDAVGAAVRILEDSPLFNAGKGAVFTHDGKNELDASIMDGRTLAAGSVAGLRHVKNPIELARRVMERSPHVMMVGEGAEAFAREQGLELVPPEYFRTEERWEQLQHALEKEKASQGLPPATHVSPRPEDGKFGTVGAVALDQAGNLAAGTSTGGMTNKRYGRVGDSPIIGAGTYANAHCAVSGTGHGEFFIRYTVARDICARVEYLKAPLREAADTVVRDVLVKAGGEGGVIALDAQGQVAMPFNSPGMYRGYMGEDGQPFVAIFQE</sequence>
<keyword evidence="3" id="KW-0068">Autocatalytic cleavage</keyword>
<dbReference type="InterPro" id="IPR029055">
    <property type="entry name" value="Ntn_hydrolases_N"/>
</dbReference>
<dbReference type="GO" id="GO:0008233">
    <property type="term" value="F:peptidase activity"/>
    <property type="evidence" value="ECO:0007669"/>
    <property type="project" value="UniProtKB-KW"/>
</dbReference>
<evidence type="ECO:0000256" key="2">
    <source>
        <dbReference type="ARBA" id="ARBA00022801"/>
    </source>
</evidence>
<feature type="binding site" evidence="6">
    <location>
        <begin position="303"/>
        <end position="306"/>
    </location>
    <ligand>
        <name>substrate</name>
    </ligand>
</feature>
<protein>
    <recommendedName>
        <fullName evidence="4">Isoaspartyl peptidase</fullName>
    </recommendedName>
</protein>
<evidence type="ECO:0000313" key="8">
    <source>
        <dbReference type="EMBL" id="ADO69581.1"/>
    </source>
</evidence>
<dbReference type="HOGENOM" id="CLU_021603_1_0_7"/>
<dbReference type="Pfam" id="PF01112">
    <property type="entry name" value="Asparaginase_2"/>
    <property type="match status" value="1"/>
</dbReference>
<dbReference type="PANTHER" id="PTHR10188:SF6">
    <property type="entry name" value="N(4)-(BETA-N-ACETYLGLUCOSAMINYL)-L-ASPARAGINASE"/>
    <property type="match status" value="1"/>
</dbReference>
<accession>E3FS46</accession>
<dbReference type="Proteomes" id="UP000001351">
    <property type="component" value="Chromosome"/>
</dbReference>
<reference evidence="8 9" key="1">
    <citation type="journal article" date="2011" name="Mol. Biol. Evol.">
        <title>Comparative genomic analysis of fruiting body formation in Myxococcales.</title>
        <authorList>
            <person name="Huntley S."/>
            <person name="Hamann N."/>
            <person name="Wegener-Feldbrugge S."/>
            <person name="Treuner-Lange A."/>
            <person name="Kube M."/>
            <person name="Reinhardt R."/>
            <person name="Klages S."/>
            <person name="Muller R."/>
            <person name="Ronning C.M."/>
            <person name="Nierman W.C."/>
            <person name="Sogaard-Andersen L."/>
        </authorList>
    </citation>
    <scope>NUCLEOTIDE SEQUENCE [LARGE SCALE GENOMIC DNA]</scope>
    <source>
        <strain evidence="8 9">DW4/3-1</strain>
    </source>
</reference>
<dbReference type="InterPro" id="IPR000246">
    <property type="entry name" value="Peptidase_T2"/>
</dbReference>
<evidence type="ECO:0000256" key="6">
    <source>
        <dbReference type="PIRSR" id="PIRSR600246-2"/>
    </source>
</evidence>
<dbReference type="GO" id="GO:0006508">
    <property type="term" value="P:proteolysis"/>
    <property type="evidence" value="ECO:0007669"/>
    <property type="project" value="UniProtKB-KW"/>
</dbReference>
<evidence type="ECO:0000256" key="4">
    <source>
        <dbReference type="ARBA" id="ARBA00069124"/>
    </source>
</evidence>
<dbReference type="PANTHER" id="PTHR10188">
    <property type="entry name" value="L-ASPARAGINASE"/>
    <property type="match status" value="1"/>
</dbReference>
<evidence type="ECO:0000313" key="9">
    <source>
        <dbReference type="Proteomes" id="UP000001351"/>
    </source>
</evidence>
<dbReference type="AlphaFoldDB" id="E3FS46"/>
<dbReference type="SUPFAM" id="SSF56235">
    <property type="entry name" value="N-terminal nucleophile aminohydrolases (Ntn hydrolases)"/>
    <property type="match status" value="1"/>
</dbReference>
<feature type="site" description="Cleavage; by autolysis" evidence="7">
    <location>
        <begin position="274"/>
        <end position="275"/>
    </location>
</feature>
<dbReference type="GO" id="GO:0016811">
    <property type="term" value="F:hydrolase activity, acting on carbon-nitrogen (but not peptide) bonds, in linear amides"/>
    <property type="evidence" value="ECO:0007669"/>
    <property type="project" value="UniProtKB-ARBA"/>
</dbReference>
<name>E3FS46_STIAD</name>
<evidence type="ECO:0000256" key="1">
    <source>
        <dbReference type="ARBA" id="ARBA00022670"/>
    </source>
</evidence>
<gene>
    <name evidence="8" type="ordered locus">STAUR_1777</name>
</gene>
<organism evidence="8 9">
    <name type="scientific">Stigmatella aurantiaca (strain DW4/3-1)</name>
    <dbReference type="NCBI Taxonomy" id="378806"/>
    <lineage>
        <taxon>Bacteria</taxon>
        <taxon>Pseudomonadati</taxon>
        <taxon>Myxococcota</taxon>
        <taxon>Myxococcia</taxon>
        <taxon>Myxococcales</taxon>
        <taxon>Cystobacterineae</taxon>
        <taxon>Archangiaceae</taxon>
        <taxon>Stigmatella</taxon>
    </lineage>
</organism>
<proteinExistence type="predicted"/>
<keyword evidence="9" id="KW-1185">Reference proteome</keyword>
<dbReference type="FunFam" id="3.60.20.30:FF:000001">
    <property type="entry name" value="Isoaspartyl peptidase/L-asparaginase"/>
    <property type="match status" value="1"/>
</dbReference>
<feature type="binding site" evidence="6">
    <location>
        <begin position="325"/>
        <end position="328"/>
    </location>
    <ligand>
        <name>substrate</name>
    </ligand>
</feature>
<dbReference type="STRING" id="378806.STAUR_1777"/>
<keyword evidence="2" id="KW-0378">Hydrolase</keyword>
<feature type="active site" description="Nucleophile" evidence="5">
    <location>
        <position position="275"/>
    </location>
</feature>